<keyword evidence="2 6" id="KW-0812">Transmembrane</keyword>
<evidence type="ECO:0000256" key="5">
    <source>
        <dbReference type="ARBA" id="ARBA00023136"/>
    </source>
</evidence>
<comment type="subcellular location">
    <subcellularLocation>
        <location evidence="1">Membrane</location>
        <topology evidence="1">Multi-pass membrane protein</topology>
    </subcellularLocation>
</comment>
<feature type="transmembrane region" description="Helical" evidence="6">
    <location>
        <begin position="95"/>
        <end position="117"/>
    </location>
</feature>
<dbReference type="AlphaFoldDB" id="A0AAE9YY31"/>
<feature type="transmembrane region" description="Helical" evidence="6">
    <location>
        <begin position="12"/>
        <end position="37"/>
    </location>
</feature>
<accession>A0AAE9YY31</accession>
<dbReference type="KEGG" id="tact:SG35_030215"/>
<keyword evidence="9" id="KW-1185">Reference proteome</keyword>
<reference evidence="8 9" key="2">
    <citation type="journal article" date="2022" name="Mar. Drugs">
        <title>Bioassay-Guided Fractionation Leads to the Detection of Cholic Acid Generated by the Rare Thalassomonas sp.</title>
        <authorList>
            <person name="Pheiffer F."/>
            <person name="Schneider Y.K."/>
            <person name="Hansen E.H."/>
            <person name="Andersen J.H."/>
            <person name="Isaksson J."/>
            <person name="Busche T."/>
            <person name="R C."/>
            <person name="Kalinowski J."/>
            <person name="Zyl L.V."/>
            <person name="Trindade M."/>
        </authorList>
    </citation>
    <scope>NUCLEOTIDE SEQUENCE [LARGE SCALE GENOMIC DNA]</scope>
    <source>
        <strain evidence="8 9">A5K-106</strain>
    </source>
</reference>
<dbReference type="InterPro" id="IPR003834">
    <property type="entry name" value="Cyt_c_assmbl_TM_dom"/>
</dbReference>
<feature type="transmembrane region" description="Helical" evidence="6">
    <location>
        <begin position="137"/>
        <end position="163"/>
    </location>
</feature>
<feature type="transmembrane region" description="Helical" evidence="6">
    <location>
        <begin position="213"/>
        <end position="233"/>
    </location>
</feature>
<feature type="transmembrane region" description="Helical" evidence="6">
    <location>
        <begin position="169"/>
        <end position="193"/>
    </location>
</feature>
<dbReference type="GO" id="GO:0017004">
    <property type="term" value="P:cytochrome complex assembly"/>
    <property type="evidence" value="ECO:0007669"/>
    <property type="project" value="UniProtKB-KW"/>
</dbReference>
<dbReference type="GO" id="GO:0015035">
    <property type="term" value="F:protein-disulfide reductase activity"/>
    <property type="evidence" value="ECO:0007669"/>
    <property type="project" value="TreeGrafter"/>
</dbReference>
<dbReference type="Pfam" id="PF02683">
    <property type="entry name" value="DsbD_TM"/>
    <property type="match status" value="1"/>
</dbReference>
<dbReference type="PANTHER" id="PTHR32234">
    <property type="entry name" value="THIOL:DISULFIDE INTERCHANGE PROTEIN DSBD"/>
    <property type="match status" value="1"/>
</dbReference>
<evidence type="ECO:0000256" key="6">
    <source>
        <dbReference type="SAM" id="Phobius"/>
    </source>
</evidence>
<dbReference type="GO" id="GO:0016020">
    <property type="term" value="C:membrane"/>
    <property type="evidence" value="ECO:0007669"/>
    <property type="project" value="UniProtKB-SubCell"/>
</dbReference>
<feature type="transmembrane region" description="Helical" evidence="6">
    <location>
        <begin position="58"/>
        <end position="83"/>
    </location>
</feature>
<evidence type="ECO:0000259" key="7">
    <source>
        <dbReference type="Pfam" id="PF02683"/>
    </source>
</evidence>
<feature type="domain" description="Cytochrome C biogenesis protein transmembrane" evidence="7">
    <location>
        <begin position="19"/>
        <end position="224"/>
    </location>
</feature>
<evidence type="ECO:0000313" key="8">
    <source>
        <dbReference type="EMBL" id="WDE02677.1"/>
    </source>
</evidence>
<reference evidence="8 9" key="1">
    <citation type="journal article" date="2015" name="Genome Announc.">
        <title>Draft Genome Sequences of Marine Isolates of Thalassomonas viridans and Thalassomonas actiniarum.</title>
        <authorList>
            <person name="Olonade I."/>
            <person name="van Zyl L.J."/>
            <person name="Trindade M."/>
        </authorList>
    </citation>
    <scope>NUCLEOTIDE SEQUENCE [LARGE SCALE GENOMIC DNA]</scope>
    <source>
        <strain evidence="8 9">A5K-106</strain>
    </source>
</reference>
<sequence length="234" mass="24406">MDNINELLTVSLQGGVFTAIALAFLGGLLTSATPCVYPMIPITISVVGGNSGGRRFTGFINSVIYVSGLALVYGGLGVAAAATGSFFGEISTHPWGYFLVANLCLFFAVWMMGWVNLPQLGFMTSAGNSVSLGKGKILLAGMASGLVAGPCTAPVLATLLTFVATSGELFYGGLLLFAFAFGLGALLILIGTFSSLATRIPKSGAWMLWTKRLLALLMLGAAEYFFIQMGILLF</sequence>
<dbReference type="GO" id="GO:0045454">
    <property type="term" value="P:cell redox homeostasis"/>
    <property type="evidence" value="ECO:0007669"/>
    <property type="project" value="TreeGrafter"/>
</dbReference>
<protein>
    <submittedName>
        <fullName evidence="8">Sulfite exporter TauE/SafE family protein</fullName>
    </submittedName>
</protein>
<organism evidence="8 9">
    <name type="scientific">Thalassomonas actiniarum</name>
    <dbReference type="NCBI Taxonomy" id="485447"/>
    <lineage>
        <taxon>Bacteria</taxon>
        <taxon>Pseudomonadati</taxon>
        <taxon>Pseudomonadota</taxon>
        <taxon>Gammaproteobacteria</taxon>
        <taxon>Alteromonadales</taxon>
        <taxon>Colwelliaceae</taxon>
        <taxon>Thalassomonas</taxon>
    </lineage>
</organism>
<keyword evidence="4 6" id="KW-1133">Transmembrane helix</keyword>
<evidence type="ECO:0000256" key="1">
    <source>
        <dbReference type="ARBA" id="ARBA00004141"/>
    </source>
</evidence>
<dbReference type="EMBL" id="CP059736">
    <property type="protein sequence ID" value="WDE02677.1"/>
    <property type="molecule type" value="Genomic_DNA"/>
</dbReference>
<dbReference type="RefSeq" id="WP_044835654.1">
    <property type="nucleotide sequence ID" value="NZ_CP059736.1"/>
</dbReference>
<proteinExistence type="predicted"/>
<evidence type="ECO:0000313" key="9">
    <source>
        <dbReference type="Proteomes" id="UP000032568"/>
    </source>
</evidence>
<evidence type="ECO:0000256" key="2">
    <source>
        <dbReference type="ARBA" id="ARBA00022692"/>
    </source>
</evidence>
<gene>
    <name evidence="8" type="ORF">SG35_030215</name>
</gene>
<keyword evidence="3" id="KW-0201">Cytochrome c-type biogenesis</keyword>
<evidence type="ECO:0000256" key="3">
    <source>
        <dbReference type="ARBA" id="ARBA00022748"/>
    </source>
</evidence>
<dbReference type="PANTHER" id="PTHR32234:SF0">
    <property type="entry name" value="THIOL:DISULFIDE INTERCHANGE PROTEIN DSBD"/>
    <property type="match status" value="1"/>
</dbReference>
<evidence type="ECO:0000256" key="4">
    <source>
        <dbReference type="ARBA" id="ARBA00022989"/>
    </source>
</evidence>
<name>A0AAE9YY31_9GAMM</name>
<keyword evidence="5 6" id="KW-0472">Membrane</keyword>
<dbReference type="Proteomes" id="UP000032568">
    <property type="component" value="Chromosome pTact"/>
</dbReference>